<feature type="DNA-binding region" description="OmpR/PhoB-type" evidence="9">
    <location>
        <begin position="125"/>
        <end position="225"/>
    </location>
</feature>
<feature type="domain" description="Response regulatory" evidence="11">
    <location>
        <begin position="3"/>
        <end position="117"/>
    </location>
</feature>
<dbReference type="CDD" id="cd00383">
    <property type="entry name" value="trans_reg_C"/>
    <property type="match status" value="1"/>
</dbReference>
<proteinExistence type="predicted"/>
<evidence type="ECO:0000256" key="6">
    <source>
        <dbReference type="ARBA" id="ARBA00023163"/>
    </source>
</evidence>
<dbReference type="AlphaFoldDB" id="A0A9D2TRZ1"/>
<dbReference type="GO" id="GO:0006355">
    <property type="term" value="P:regulation of DNA-templated transcription"/>
    <property type="evidence" value="ECO:0007669"/>
    <property type="project" value="InterPro"/>
</dbReference>
<evidence type="ECO:0000256" key="9">
    <source>
        <dbReference type="PROSITE-ProRule" id="PRU01091"/>
    </source>
</evidence>
<dbReference type="Proteomes" id="UP000823922">
    <property type="component" value="Unassembled WGS sequence"/>
</dbReference>
<evidence type="ECO:0000256" key="3">
    <source>
        <dbReference type="ARBA" id="ARBA00023012"/>
    </source>
</evidence>
<dbReference type="PANTHER" id="PTHR48111:SF21">
    <property type="entry name" value="DNA-BINDING DUAL MASTER TRANSCRIPTIONAL REGULATOR RPAA"/>
    <property type="match status" value="1"/>
</dbReference>
<evidence type="ECO:0000256" key="8">
    <source>
        <dbReference type="PROSITE-ProRule" id="PRU00169"/>
    </source>
</evidence>
<keyword evidence="5 9" id="KW-0238">DNA-binding</keyword>
<dbReference type="SMART" id="SM00862">
    <property type="entry name" value="Trans_reg_C"/>
    <property type="match status" value="1"/>
</dbReference>
<dbReference type="Pfam" id="PF00486">
    <property type="entry name" value="Trans_reg_C"/>
    <property type="match status" value="1"/>
</dbReference>
<comment type="caution">
    <text evidence="13">The sequence shown here is derived from an EMBL/GenBank/DDBJ whole genome shotgun (WGS) entry which is preliminary data.</text>
</comment>
<reference evidence="13" key="1">
    <citation type="journal article" date="2021" name="PeerJ">
        <title>Extensive microbial diversity within the chicken gut microbiome revealed by metagenomics and culture.</title>
        <authorList>
            <person name="Gilroy R."/>
            <person name="Ravi A."/>
            <person name="Getino M."/>
            <person name="Pursley I."/>
            <person name="Horton D.L."/>
            <person name="Alikhan N.F."/>
            <person name="Baker D."/>
            <person name="Gharbi K."/>
            <person name="Hall N."/>
            <person name="Watson M."/>
            <person name="Adriaenssens E.M."/>
            <person name="Foster-Nyarko E."/>
            <person name="Jarju S."/>
            <person name="Secka A."/>
            <person name="Antonio M."/>
            <person name="Oren A."/>
            <person name="Chaudhuri R.R."/>
            <person name="La Ragione R."/>
            <person name="Hildebrand F."/>
            <person name="Pallen M.J."/>
        </authorList>
    </citation>
    <scope>NUCLEOTIDE SEQUENCE</scope>
    <source>
        <strain evidence="13">ChiBcec1-1630</strain>
    </source>
</reference>
<evidence type="ECO:0000256" key="4">
    <source>
        <dbReference type="ARBA" id="ARBA00023015"/>
    </source>
</evidence>
<dbReference type="InterPro" id="IPR039420">
    <property type="entry name" value="WalR-like"/>
</dbReference>
<evidence type="ECO:0000259" key="11">
    <source>
        <dbReference type="PROSITE" id="PS50110"/>
    </source>
</evidence>
<evidence type="ECO:0000256" key="2">
    <source>
        <dbReference type="ARBA" id="ARBA00022553"/>
    </source>
</evidence>
<name>A0A9D2TRZ1_9FIRM</name>
<evidence type="ECO:0000256" key="5">
    <source>
        <dbReference type="ARBA" id="ARBA00023125"/>
    </source>
</evidence>
<organism evidence="13 14">
    <name type="scientific">Candidatus Eisenbergiella intestinigallinarum</name>
    <dbReference type="NCBI Taxonomy" id="2838549"/>
    <lineage>
        <taxon>Bacteria</taxon>
        <taxon>Bacillati</taxon>
        <taxon>Bacillota</taxon>
        <taxon>Clostridia</taxon>
        <taxon>Lachnospirales</taxon>
        <taxon>Lachnospiraceae</taxon>
        <taxon>Eisenbergiella</taxon>
    </lineage>
</organism>
<evidence type="ECO:0000256" key="7">
    <source>
        <dbReference type="ARBA" id="ARBA00024867"/>
    </source>
</evidence>
<dbReference type="GO" id="GO:0032993">
    <property type="term" value="C:protein-DNA complex"/>
    <property type="evidence" value="ECO:0007669"/>
    <property type="project" value="TreeGrafter"/>
</dbReference>
<gene>
    <name evidence="13" type="ORF">H9926_04925</name>
</gene>
<dbReference type="Gene3D" id="1.10.10.10">
    <property type="entry name" value="Winged helix-like DNA-binding domain superfamily/Winged helix DNA-binding domain"/>
    <property type="match status" value="1"/>
</dbReference>
<dbReference type="GO" id="GO:0000156">
    <property type="term" value="F:phosphorelay response regulator activity"/>
    <property type="evidence" value="ECO:0007669"/>
    <property type="project" value="TreeGrafter"/>
</dbReference>
<evidence type="ECO:0000256" key="10">
    <source>
        <dbReference type="SAM" id="MobiDB-lite"/>
    </source>
</evidence>
<keyword evidence="4" id="KW-0805">Transcription regulation</keyword>
<feature type="region of interest" description="Disordered" evidence="10">
    <location>
        <begin position="232"/>
        <end position="252"/>
    </location>
</feature>
<dbReference type="PROSITE" id="PS50110">
    <property type="entry name" value="RESPONSE_REGULATORY"/>
    <property type="match status" value="1"/>
</dbReference>
<feature type="compositionally biased region" description="Basic and acidic residues" evidence="10">
    <location>
        <begin position="236"/>
        <end position="252"/>
    </location>
</feature>
<evidence type="ECO:0000256" key="1">
    <source>
        <dbReference type="ARBA" id="ARBA00018672"/>
    </source>
</evidence>
<dbReference type="InterPro" id="IPR001867">
    <property type="entry name" value="OmpR/PhoB-type_DNA-bd"/>
</dbReference>
<dbReference type="Gene3D" id="6.10.250.690">
    <property type="match status" value="1"/>
</dbReference>
<feature type="modified residue" description="4-aspartylphosphate" evidence="8">
    <location>
        <position position="52"/>
    </location>
</feature>
<dbReference type="EMBL" id="DWVS01000124">
    <property type="protein sequence ID" value="HJC87343.1"/>
    <property type="molecule type" value="Genomic_DNA"/>
</dbReference>
<dbReference type="SMART" id="SM00448">
    <property type="entry name" value="REC"/>
    <property type="match status" value="1"/>
</dbReference>
<sequence length="252" mass="27816">MEKILLLEDDAALGAGIGMALQTPQTAVVLCHTLEEARRELAQEVFSLLILDINLPDGSGLELLREQKSIHPEVPAILLTANDLELDEVTGLEAGADDYITKPFSLSVLRARVAVQLRRGKAVSAAVLTTGPFRFDFDRMEFYRDGRAVELSKTEQKLLRVLVENRGHTVSRSVLVDRVWTDGAEYVEENALSVTVKRLRAKLEAEPAKPQYLRTVYGIGYTWTADETARSGVRAAADERQAGGSRRPDGLE</sequence>
<dbReference type="InterPro" id="IPR011006">
    <property type="entry name" value="CheY-like_superfamily"/>
</dbReference>
<dbReference type="Pfam" id="PF00072">
    <property type="entry name" value="Response_reg"/>
    <property type="match status" value="1"/>
</dbReference>
<dbReference type="PANTHER" id="PTHR48111">
    <property type="entry name" value="REGULATOR OF RPOS"/>
    <property type="match status" value="1"/>
</dbReference>
<comment type="function">
    <text evidence="7">May play the central regulatory role in sporulation. It may be an element of the effector pathway responsible for the activation of sporulation genes in response to nutritional stress. Spo0A may act in concert with spo0H (a sigma factor) to control the expression of some genes that are critical to the sporulation process.</text>
</comment>
<dbReference type="GO" id="GO:0000976">
    <property type="term" value="F:transcription cis-regulatory region binding"/>
    <property type="evidence" value="ECO:0007669"/>
    <property type="project" value="TreeGrafter"/>
</dbReference>
<dbReference type="InterPro" id="IPR001789">
    <property type="entry name" value="Sig_transdc_resp-reg_receiver"/>
</dbReference>
<dbReference type="InterPro" id="IPR036388">
    <property type="entry name" value="WH-like_DNA-bd_sf"/>
</dbReference>
<reference evidence="13" key="2">
    <citation type="submission" date="2021-04" db="EMBL/GenBank/DDBJ databases">
        <authorList>
            <person name="Gilroy R."/>
        </authorList>
    </citation>
    <scope>NUCLEOTIDE SEQUENCE</scope>
    <source>
        <strain evidence="13">ChiBcec1-1630</strain>
    </source>
</reference>
<evidence type="ECO:0000313" key="14">
    <source>
        <dbReference type="Proteomes" id="UP000823922"/>
    </source>
</evidence>
<dbReference type="Gene3D" id="3.40.50.2300">
    <property type="match status" value="1"/>
</dbReference>
<dbReference type="PROSITE" id="PS51755">
    <property type="entry name" value="OMPR_PHOB"/>
    <property type="match status" value="1"/>
</dbReference>
<keyword evidence="3" id="KW-0902">Two-component regulatory system</keyword>
<accession>A0A9D2TRZ1</accession>
<evidence type="ECO:0000313" key="13">
    <source>
        <dbReference type="EMBL" id="HJC87343.1"/>
    </source>
</evidence>
<feature type="domain" description="OmpR/PhoB-type" evidence="12">
    <location>
        <begin position="125"/>
        <end position="225"/>
    </location>
</feature>
<evidence type="ECO:0000259" key="12">
    <source>
        <dbReference type="PROSITE" id="PS51755"/>
    </source>
</evidence>
<keyword evidence="2 8" id="KW-0597">Phosphoprotein</keyword>
<keyword evidence="6" id="KW-0804">Transcription</keyword>
<protein>
    <recommendedName>
        <fullName evidence="1">Stage 0 sporulation protein A homolog</fullName>
    </recommendedName>
</protein>
<dbReference type="GO" id="GO:0005829">
    <property type="term" value="C:cytosol"/>
    <property type="evidence" value="ECO:0007669"/>
    <property type="project" value="TreeGrafter"/>
</dbReference>
<dbReference type="SUPFAM" id="SSF52172">
    <property type="entry name" value="CheY-like"/>
    <property type="match status" value="1"/>
</dbReference>